<sequence>MASRTERCNRCGHQAVTGQCPNCQVVTRFQPFEPQVHGPSAAGSHRFSRASNSIIPNMLAADGLDNNNFNGLQPFEPVVHAPGPRWFNRVSADINPNMVLLNNSFNNFVDQPRPWPPSAYGRKKALLCGVNYNGTSYKLSGCVNDVKGMRFLFEQERNPGRIPTKQNMRSAMKWLVQDCQPGDSLFFHYSGHGLRQKDYNLDEIDGFDEAICPIDFETEGPIIDDEINATIVRPLPRGEKLHAVIDTCFSGTVLDLLFMYMIISREGHYQWEYQRSPAAVR</sequence>
<dbReference type="EMBL" id="JBCGBO010000026">
    <property type="protein sequence ID" value="KAK9174597.1"/>
    <property type="molecule type" value="Genomic_DNA"/>
</dbReference>
<comment type="caution">
    <text evidence="3">The sequence shown here is derived from an EMBL/GenBank/DDBJ whole genome shotgun (WGS) entry which is preliminary data.</text>
</comment>
<dbReference type="Gene3D" id="3.40.50.12660">
    <property type="match status" value="1"/>
</dbReference>
<dbReference type="SUPFAM" id="SSF52129">
    <property type="entry name" value="Caspase-like"/>
    <property type="match status" value="1"/>
</dbReference>
<gene>
    <name evidence="3" type="ORF">WN944_029634</name>
</gene>
<dbReference type="InterPro" id="IPR050452">
    <property type="entry name" value="Metacaspase"/>
</dbReference>
<dbReference type="InterPro" id="IPR011600">
    <property type="entry name" value="Pept_C14_caspase"/>
</dbReference>
<dbReference type="PANTHER" id="PTHR48104">
    <property type="entry name" value="METACASPASE-4"/>
    <property type="match status" value="1"/>
</dbReference>
<feature type="domain" description="Peptidase C14 caspase" evidence="2">
    <location>
        <begin position="122"/>
        <end position="256"/>
    </location>
</feature>
<comment type="similarity">
    <text evidence="1">Belongs to the peptidase C14B family.</text>
</comment>
<dbReference type="Pfam" id="PF00656">
    <property type="entry name" value="Peptidase_C14"/>
    <property type="match status" value="1"/>
</dbReference>
<evidence type="ECO:0000256" key="1">
    <source>
        <dbReference type="ARBA" id="ARBA00009005"/>
    </source>
</evidence>
<dbReference type="Proteomes" id="UP001428341">
    <property type="component" value="Unassembled WGS sequence"/>
</dbReference>
<dbReference type="PANTHER" id="PTHR48104:SF30">
    <property type="entry name" value="METACASPASE-1"/>
    <property type="match status" value="1"/>
</dbReference>
<protein>
    <recommendedName>
        <fullName evidence="2">Peptidase C14 caspase domain-containing protein</fullName>
    </recommendedName>
</protein>
<dbReference type="AlphaFoldDB" id="A0AAP0Q947"/>
<organism evidence="3 4">
    <name type="scientific">Citrus x changshan-huyou</name>
    <dbReference type="NCBI Taxonomy" id="2935761"/>
    <lineage>
        <taxon>Eukaryota</taxon>
        <taxon>Viridiplantae</taxon>
        <taxon>Streptophyta</taxon>
        <taxon>Embryophyta</taxon>
        <taxon>Tracheophyta</taxon>
        <taxon>Spermatophyta</taxon>
        <taxon>Magnoliopsida</taxon>
        <taxon>eudicotyledons</taxon>
        <taxon>Gunneridae</taxon>
        <taxon>Pentapetalae</taxon>
        <taxon>rosids</taxon>
        <taxon>malvids</taxon>
        <taxon>Sapindales</taxon>
        <taxon>Rutaceae</taxon>
        <taxon>Aurantioideae</taxon>
        <taxon>Citrus</taxon>
    </lineage>
</organism>
<name>A0AAP0Q947_9ROSI</name>
<evidence type="ECO:0000313" key="4">
    <source>
        <dbReference type="Proteomes" id="UP001428341"/>
    </source>
</evidence>
<reference evidence="3 4" key="1">
    <citation type="submission" date="2024-05" db="EMBL/GenBank/DDBJ databases">
        <title>Haplotype-resolved chromosome-level genome assembly of Huyou (Citrus changshanensis).</title>
        <authorList>
            <person name="Miao C."/>
            <person name="Chen W."/>
            <person name="Wu Y."/>
            <person name="Wang L."/>
            <person name="Zhao S."/>
            <person name="Grierson D."/>
            <person name="Xu C."/>
            <person name="Chen K."/>
        </authorList>
    </citation>
    <scope>NUCLEOTIDE SEQUENCE [LARGE SCALE GENOMIC DNA]</scope>
    <source>
        <strain evidence="3">01-14</strain>
        <tissue evidence="3">Leaf</tissue>
    </source>
</reference>
<dbReference type="GO" id="GO:0005737">
    <property type="term" value="C:cytoplasm"/>
    <property type="evidence" value="ECO:0007669"/>
    <property type="project" value="TreeGrafter"/>
</dbReference>
<proteinExistence type="inferred from homology"/>
<evidence type="ECO:0000259" key="2">
    <source>
        <dbReference type="Pfam" id="PF00656"/>
    </source>
</evidence>
<evidence type="ECO:0000313" key="3">
    <source>
        <dbReference type="EMBL" id="KAK9174597.1"/>
    </source>
</evidence>
<dbReference type="GO" id="GO:0004197">
    <property type="term" value="F:cysteine-type endopeptidase activity"/>
    <property type="evidence" value="ECO:0007669"/>
    <property type="project" value="InterPro"/>
</dbReference>
<dbReference type="GO" id="GO:0006508">
    <property type="term" value="P:proteolysis"/>
    <property type="evidence" value="ECO:0007669"/>
    <property type="project" value="InterPro"/>
</dbReference>
<accession>A0AAP0Q947</accession>
<dbReference type="InterPro" id="IPR029030">
    <property type="entry name" value="Caspase-like_dom_sf"/>
</dbReference>
<keyword evidence="4" id="KW-1185">Reference proteome</keyword>